<name>A0AA42BRF6_9BACI</name>
<organism evidence="1 2">
    <name type="scientific">Ectobacillus ponti</name>
    <dbReference type="NCBI Taxonomy" id="2961894"/>
    <lineage>
        <taxon>Bacteria</taxon>
        <taxon>Bacillati</taxon>
        <taxon>Bacillota</taxon>
        <taxon>Bacilli</taxon>
        <taxon>Bacillales</taxon>
        <taxon>Bacillaceae</taxon>
        <taxon>Ectobacillus</taxon>
    </lineage>
</organism>
<dbReference type="EMBL" id="JANCLT010000015">
    <property type="protein sequence ID" value="MCP8970887.1"/>
    <property type="molecule type" value="Genomic_DNA"/>
</dbReference>
<keyword evidence="2" id="KW-1185">Reference proteome</keyword>
<dbReference type="InterPro" id="IPR025446">
    <property type="entry name" value="Antirep_AbbA"/>
</dbReference>
<dbReference type="Gene3D" id="1.10.287.3030">
    <property type="match status" value="1"/>
</dbReference>
<dbReference type="AlphaFoldDB" id="A0AA42BRF6"/>
<dbReference type="Pfam" id="PF14156">
    <property type="entry name" value="AbbA_antirepres"/>
    <property type="match status" value="1"/>
</dbReference>
<evidence type="ECO:0000313" key="2">
    <source>
        <dbReference type="Proteomes" id="UP001156102"/>
    </source>
</evidence>
<dbReference type="Proteomes" id="UP001156102">
    <property type="component" value="Unassembled WGS sequence"/>
</dbReference>
<sequence length="64" mass="7352">MRQSKVYLTEEDQSLLLHVLFQQKYASEVLACELADIESGLKAADAAHYTRVTDLFHRLRDADQ</sequence>
<dbReference type="RefSeq" id="WP_254760810.1">
    <property type="nucleotide sequence ID" value="NZ_JANCLT010000015.1"/>
</dbReference>
<proteinExistence type="predicted"/>
<accession>A0AA42BRF6</accession>
<evidence type="ECO:0000313" key="1">
    <source>
        <dbReference type="EMBL" id="MCP8970887.1"/>
    </source>
</evidence>
<comment type="caution">
    <text evidence="1">The sequence shown here is derived from an EMBL/GenBank/DDBJ whole genome shotgun (WGS) entry which is preliminary data.</text>
</comment>
<gene>
    <name evidence="1" type="primary">abbA</name>
    <name evidence="1" type="ORF">NK662_20415</name>
</gene>
<reference evidence="1" key="1">
    <citation type="submission" date="2022-07" db="EMBL/GenBank/DDBJ databases">
        <authorList>
            <person name="Li W.-J."/>
            <person name="Deng Q.-Q."/>
        </authorList>
    </citation>
    <scope>NUCLEOTIDE SEQUENCE</scope>
    <source>
        <strain evidence="1">SYSU M60031</strain>
    </source>
</reference>
<protein>
    <submittedName>
        <fullName evidence="1">Antirepressor AbbA</fullName>
    </submittedName>
</protein>